<protein>
    <submittedName>
        <fullName evidence="2">Alpha-methylacyl-CoA racemase</fullName>
        <ecNumber evidence="2">5.1.99.4</ecNumber>
    </submittedName>
</protein>
<accession>A0A840C452</accession>
<dbReference type="PANTHER" id="PTHR48228">
    <property type="entry name" value="SUCCINYL-COA--D-CITRAMALATE COA-TRANSFERASE"/>
    <property type="match status" value="1"/>
</dbReference>
<proteinExistence type="predicted"/>
<organism evidence="2 3">
    <name type="scientific">Actibacterium naphthalenivorans</name>
    <dbReference type="NCBI Taxonomy" id="1614693"/>
    <lineage>
        <taxon>Bacteria</taxon>
        <taxon>Pseudomonadati</taxon>
        <taxon>Pseudomonadota</taxon>
        <taxon>Alphaproteobacteria</taxon>
        <taxon>Rhodobacterales</taxon>
        <taxon>Roseobacteraceae</taxon>
        <taxon>Actibacterium</taxon>
    </lineage>
</organism>
<gene>
    <name evidence="2" type="ORF">GGR17_000295</name>
</gene>
<dbReference type="RefSeq" id="WP_054538384.1">
    <property type="nucleotide sequence ID" value="NZ_JACIEQ010000001.1"/>
</dbReference>
<dbReference type="InterPro" id="IPR044855">
    <property type="entry name" value="CoA-Trfase_III_dom3_sf"/>
</dbReference>
<keyword evidence="3" id="KW-1185">Reference proteome</keyword>
<dbReference type="Proteomes" id="UP000585681">
    <property type="component" value="Unassembled WGS sequence"/>
</dbReference>
<dbReference type="Gene3D" id="3.40.50.10540">
    <property type="entry name" value="Crotonobetainyl-coa:carnitine coa-transferase, domain 1"/>
    <property type="match status" value="1"/>
</dbReference>
<feature type="region of interest" description="Disordered" evidence="1">
    <location>
        <begin position="36"/>
        <end position="57"/>
    </location>
</feature>
<reference evidence="2" key="1">
    <citation type="submission" date="2020-08" db="EMBL/GenBank/DDBJ databases">
        <title>Genomic Encyclopedia of Type Strains, Phase IV (KMG-IV): sequencing the most valuable type-strain genomes for metagenomic binning, comparative biology and taxonomic classification.</title>
        <authorList>
            <person name="Goeker M."/>
        </authorList>
    </citation>
    <scope>NUCLEOTIDE SEQUENCE [LARGE SCALE GENOMIC DNA]</scope>
    <source>
        <strain evidence="2">DSM 105040</strain>
    </source>
</reference>
<name>A0A840C452_9RHOB</name>
<dbReference type="Gene3D" id="3.30.1540.10">
    <property type="entry name" value="formyl-coa transferase, domain 3"/>
    <property type="match status" value="1"/>
</dbReference>
<evidence type="ECO:0000256" key="1">
    <source>
        <dbReference type="SAM" id="MobiDB-lite"/>
    </source>
</evidence>
<dbReference type="InterPro" id="IPR023606">
    <property type="entry name" value="CoA-Trfase_III_dom_1_sf"/>
</dbReference>
<feature type="compositionally biased region" description="Polar residues" evidence="1">
    <location>
        <begin position="38"/>
        <end position="50"/>
    </location>
</feature>
<dbReference type="EMBL" id="JACIEQ010000001">
    <property type="protein sequence ID" value="MBB4020504.1"/>
    <property type="molecule type" value="Genomic_DNA"/>
</dbReference>
<dbReference type="GO" id="GO:0008111">
    <property type="term" value="F:alpha-methylacyl-CoA racemase activity"/>
    <property type="evidence" value="ECO:0007669"/>
    <property type="project" value="UniProtKB-EC"/>
</dbReference>
<dbReference type="EC" id="5.1.99.4" evidence="2"/>
<dbReference type="PANTHER" id="PTHR48228:SF5">
    <property type="entry name" value="ALPHA-METHYLACYL-COA RACEMASE"/>
    <property type="match status" value="1"/>
</dbReference>
<evidence type="ECO:0000313" key="3">
    <source>
        <dbReference type="Proteomes" id="UP000585681"/>
    </source>
</evidence>
<dbReference type="AlphaFoldDB" id="A0A840C452"/>
<keyword evidence="2" id="KW-0413">Isomerase</keyword>
<dbReference type="SUPFAM" id="SSF89796">
    <property type="entry name" value="CoA-transferase family III (CaiB/BaiF)"/>
    <property type="match status" value="1"/>
</dbReference>
<evidence type="ECO:0000313" key="2">
    <source>
        <dbReference type="EMBL" id="MBB4020504.1"/>
    </source>
</evidence>
<dbReference type="Pfam" id="PF02515">
    <property type="entry name" value="CoA_transf_3"/>
    <property type="match status" value="1"/>
</dbReference>
<comment type="caution">
    <text evidence="2">The sequence shown here is derived from an EMBL/GenBank/DDBJ whole genome shotgun (WGS) entry which is preliminary data.</text>
</comment>
<dbReference type="InterPro" id="IPR050509">
    <property type="entry name" value="CoA-transferase_III"/>
</dbReference>
<dbReference type="InterPro" id="IPR003673">
    <property type="entry name" value="CoA-Trfase_fam_III"/>
</dbReference>
<sequence>MKPLENLHIVEFSGLGPGPFAAMALADMGVSVTRITRPGSSAPNPGSGTFLNRGRRDVPLDLKTPEGLAAARDLIRGADAVIEGFRPGKMESLGLGPDDLLPLNPRLVYGRMTGWGQTGPMAHLAGHDLNYLGLTGLLSLMGEEGRPPMPPLNLISDFGGGGMYLAFGLICAIWRAQSTGQGQVVDAAMIHGTTHLASFIHGKRAQGAWHEGRENNAVDGGAPFYRVYETRDGRYMAVAALEPVFFATMIRTLGLDARFIAGQGDRALWPEMAEVLRQTFLTRDFDHWVALFADVDACVTPVLNMDEAQNHPQMAGCFTTAGGVTQPGPAPRITPWAPKS</sequence>